<keyword evidence="1" id="KW-0648">Protein biosynthesis</keyword>
<keyword evidence="4" id="KW-1185">Reference proteome</keyword>
<dbReference type="SUPFAM" id="SSF50104">
    <property type="entry name" value="Translation proteins SH3-like domain"/>
    <property type="match status" value="1"/>
</dbReference>
<dbReference type="InterPro" id="IPR048670">
    <property type="entry name" value="IF5A-like_N"/>
</dbReference>
<dbReference type="SMART" id="SM01376">
    <property type="entry name" value="eIF-5a"/>
    <property type="match status" value="1"/>
</dbReference>
<evidence type="ECO:0000259" key="2">
    <source>
        <dbReference type="SMART" id="SM01376"/>
    </source>
</evidence>
<dbReference type="InterPro" id="IPR008991">
    <property type="entry name" value="Translation_prot_SH3-like_sf"/>
</dbReference>
<name>A0A5N6UFD4_ASPTM</name>
<evidence type="ECO:0000313" key="3">
    <source>
        <dbReference type="EMBL" id="KAE8157337.1"/>
    </source>
</evidence>
<proteinExistence type="inferred from homology"/>
<dbReference type="EMBL" id="ML738727">
    <property type="protein sequence ID" value="KAE8157337.1"/>
    <property type="molecule type" value="Genomic_DNA"/>
</dbReference>
<dbReference type="Pfam" id="PF01287">
    <property type="entry name" value="eIF-5a"/>
    <property type="match status" value="1"/>
</dbReference>
<dbReference type="SUPFAM" id="SSF50249">
    <property type="entry name" value="Nucleic acid-binding proteins"/>
    <property type="match status" value="1"/>
</dbReference>
<dbReference type="InterPro" id="IPR020189">
    <property type="entry name" value="IF5A_C"/>
</dbReference>
<dbReference type="GO" id="GO:0003746">
    <property type="term" value="F:translation elongation factor activity"/>
    <property type="evidence" value="ECO:0007669"/>
    <property type="project" value="UniProtKB-UniRule"/>
</dbReference>
<comment type="function">
    <text evidence="1">Translation factor that promotes translation elongation and termination, particularly upon ribosome stalling at specific amino acid sequence contexts. Binds between the exit (E) and peptidyl (P) site of the ribosome and promotes rescue of stalled ribosome: specifically required for efficient translation of polyproline-containing peptides as well as other motifs that stall the ribosome. Acts as ribosome quality control (RQC) cofactor by joining the RQC complex to facilitate peptidyl transfer during CAT tailing step.</text>
</comment>
<dbReference type="InterPro" id="IPR012340">
    <property type="entry name" value="NA-bd_OB-fold"/>
</dbReference>
<feature type="domain" description="Translation initiation factor 5A C-terminal" evidence="2">
    <location>
        <begin position="64"/>
        <end position="123"/>
    </location>
</feature>
<reference evidence="3 4" key="1">
    <citation type="submission" date="2019-04" db="EMBL/GenBank/DDBJ databases">
        <title>Friends and foes A comparative genomics study of 23 Aspergillus species from section Flavi.</title>
        <authorList>
            <consortium name="DOE Joint Genome Institute"/>
            <person name="Kjaerbolling I."/>
            <person name="Vesth T."/>
            <person name="Frisvad J.C."/>
            <person name="Nybo J.L."/>
            <person name="Theobald S."/>
            <person name="Kildgaard S."/>
            <person name="Isbrandt T."/>
            <person name="Kuo A."/>
            <person name="Sato A."/>
            <person name="Lyhne E.K."/>
            <person name="Kogle M.E."/>
            <person name="Wiebenga A."/>
            <person name="Kun R.S."/>
            <person name="Lubbers R.J."/>
            <person name="Makela M.R."/>
            <person name="Barry K."/>
            <person name="Chovatia M."/>
            <person name="Clum A."/>
            <person name="Daum C."/>
            <person name="Haridas S."/>
            <person name="He G."/>
            <person name="LaButti K."/>
            <person name="Lipzen A."/>
            <person name="Mondo S."/>
            <person name="Riley R."/>
            <person name="Salamov A."/>
            <person name="Simmons B.A."/>
            <person name="Magnuson J.K."/>
            <person name="Henrissat B."/>
            <person name="Mortensen U.H."/>
            <person name="Larsen T.O."/>
            <person name="Devries R.P."/>
            <person name="Grigoriev I.V."/>
            <person name="Machida M."/>
            <person name="Baker S.E."/>
            <person name="Andersen M.R."/>
        </authorList>
    </citation>
    <scope>NUCLEOTIDE SEQUENCE [LARGE SCALE GENOMIC DNA]</scope>
    <source>
        <strain evidence="3 4">CBS 117626</strain>
    </source>
</reference>
<gene>
    <name evidence="3" type="ORF">BDV40DRAFT_308800</name>
</gene>
<dbReference type="AlphaFoldDB" id="A0A5N6UFD4"/>
<sequence>MTNSDLKDGGYIMINGWPCKIVEMSISKTRKHGHTKVHFVDLDIFMGKNYEDISPSTHVSDVSAVQREEYQLDGIDDDDEFLLLTDMNDNTKNDAISNSLDSSDSSIVTIISALGKEACISMKDAE</sequence>
<dbReference type="PIRSF" id="PIRSF003025">
    <property type="entry name" value="eIF5A"/>
    <property type="match status" value="1"/>
</dbReference>
<dbReference type="GO" id="GO:0003723">
    <property type="term" value="F:RNA binding"/>
    <property type="evidence" value="ECO:0007669"/>
    <property type="project" value="InterPro"/>
</dbReference>
<dbReference type="InterPro" id="IPR001884">
    <property type="entry name" value="IF5A-like"/>
</dbReference>
<dbReference type="Gene3D" id="2.40.50.140">
    <property type="entry name" value="Nucleic acid-binding proteins"/>
    <property type="match status" value="1"/>
</dbReference>
<accession>A0A5N6UFD4</accession>
<dbReference type="Gene3D" id="2.30.30.30">
    <property type="match status" value="1"/>
</dbReference>
<dbReference type="Pfam" id="PF21485">
    <property type="entry name" value="IF5A-like_N"/>
    <property type="match status" value="1"/>
</dbReference>
<evidence type="ECO:0000256" key="1">
    <source>
        <dbReference type="RuleBase" id="RU362005"/>
    </source>
</evidence>
<dbReference type="InterPro" id="IPR014722">
    <property type="entry name" value="Rib_uL2_dom2"/>
</dbReference>
<dbReference type="GO" id="GO:0043022">
    <property type="term" value="F:ribosome binding"/>
    <property type="evidence" value="ECO:0007669"/>
    <property type="project" value="UniProtKB-UniRule"/>
</dbReference>
<protein>
    <recommendedName>
        <fullName evidence="1">Eukaryotic translation initiation factor 5A</fullName>
        <shortName evidence="1">eIF-5A</shortName>
    </recommendedName>
</protein>
<keyword evidence="1" id="KW-0385">Hypusine</keyword>
<evidence type="ECO:0000313" key="4">
    <source>
        <dbReference type="Proteomes" id="UP000326950"/>
    </source>
</evidence>
<dbReference type="NCBIfam" id="TIGR00037">
    <property type="entry name" value="eIF_5A"/>
    <property type="match status" value="1"/>
</dbReference>
<dbReference type="OrthoDB" id="9975114at2759"/>
<dbReference type="GO" id="GO:0045905">
    <property type="term" value="P:positive regulation of translational termination"/>
    <property type="evidence" value="ECO:0007669"/>
    <property type="project" value="UniProtKB-UniRule"/>
</dbReference>
<dbReference type="PANTHER" id="PTHR11673">
    <property type="entry name" value="TRANSLATION INITIATION FACTOR 5A FAMILY MEMBER"/>
    <property type="match status" value="1"/>
</dbReference>
<dbReference type="GO" id="GO:0045901">
    <property type="term" value="P:positive regulation of translational elongation"/>
    <property type="evidence" value="ECO:0007669"/>
    <property type="project" value="UniProtKB-UniRule"/>
</dbReference>
<comment type="similarity">
    <text evidence="1">Belongs to the eIF-5A family.</text>
</comment>
<comment type="PTM">
    <text evidence="1">eIF-5A seems to be the only eukaryotic protein to have a hypusine residue which is a post-translational modification of a lysine by the addition of a butylamino group.</text>
</comment>
<dbReference type="Proteomes" id="UP000326950">
    <property type="component" value="Unassembled WGS sequence"/>
</dbReference>
<organism evidence="3 4">
    <name type="scientific">Aspergillus tamarii</name>
    <dbReference type="NCBI Taxonomy" id="41984"/>
    <lineage>
        <taxon>Eukaryota</taxon>
        <taxon>Fungi</taxon>
        <taxon>Dikarya</taxon>
        <taxon>Ascomycota</taxon>
        <taxon>Pezizomycotina</taxon>
        <taxon>Eurotiomycetes</taxon>
        <taxon>Eurotiomycetidae</taxon>
        <taxon>Eurotiales</taxon>
        <taxon>Aspergillaceae</taxon>
        <taxon>Aspergillus</taxon>
        <taxon>Aspergillus subgen. Circumdati</taxon>
    </lineage>
</organism>